<reference evidence="1" key="1">
    <citation type="journal article" date="2019" name="bioRxiv">
        <title>The Genome of the Zebra Mussel, Dreissena polymorpha: A Resource for Invasive Species Research.</title>
        <authorList>
            <person name="McCartney M.A."/>
            <person name="Auch B."/>
            <person name="Kono T."/>
            <person name="Mallez S."/>
            <person name="Zhang Y."/>
            <person name="Obille A."/>
            <person name="Becker A."/>
            <person name="Abrahante J.E."/>
            <person name="Garbe J."/>
            <person name="Badalamenti J.P."/>
            <person name="Herman A."/>
            <person name="Mangelson H."/>
            <person name="Liachko I."/>
            <person name="Sullivan S."/>
            <person name="Sone E.D."/>
            <person name="Koren S."/>
            <person name="Silverstein K.A.T."/>
            <person name="Beckman K.B."/>
            <person name="Gohl D.M."/>
        </authorList>
    </citation>
    <scope>NUCLEOTIDE SEQUENCE</scope>
    <source>
        <strain evidence="1">Duluth1</strain>
        <tissue evidence="1">Whole animal</tissue>
    </source>
</reference>
<organism evidence="1 2">
    <name type="scientific">Dreissena polymorpha</name>
    <name type="common">Zebra mussel</name>
    <name type="synonym">Mytilus polymorpha</name>
    <dbReference type="NCBI Taxonomy" id="45954"/>
    <lineage>
        <taxon>Eukaryota</taxon>
        <taxon>Metazoa</taxon>
        <taxon>Spiralia</taxon>
        <taxon>Lophotrochozoa</taxon>
        <taxon>Mollusca</taxon>
        <taxon>Bivalvia</taxon>
        <taxon>Autobranchia</taxon>
        <taxon>Heteroconchia</taxon>
        <taxon>Euheterodonta</taxon>
        <taxon>Imparidentia</taxon>
        <taxon>Neoheterodontei</taxon>
        <taxon>Myida</taxon>
        <taxon>Dreissenoidea</taxon>
        <taxon>Dreissenidae</taxon>
        <taxon>Dreissena</taxon>
    </lineage>
</organism>
<keyword evidence="2" id="KW-1185">Reference proteome</keyword>
<comment type="caution">
    <text evidence="1">The sequence shown here is derived from an EMBL/GenBank/DDBJ whole genome shotgun (WGS) entry which is preliminary data.</text>
</comment>
<proteinExistence type="predicted"/>
<dbReference type="Proteomes" id="UP000828390">
    <property type="component" value="Unassembled WGS sequence"/>
</dbReference>
<name>A0A9D4ED15_DREPO</name>
<evidence type="ECO:0000313" key="2">
    <source>
        <dbReference type="Proteomes" id="UP000828390"/>
    </source>
</evidence>
<dbReference type="EMBL" id="JAIWYP010000009">
    <property type="protein sequence ID" value="KAH3776456.1"/>
    <property type="molecule type" value="Genomic_DNA"/>
</dbReference>
<accession>A0A9D4ED15</accession>
<evidence type="ECO:0000313" key="1">
    <source>
        <dbReference type="EMBL" id="KAH3776456.1"/>
    </source>
</evidence>
<dbReference type="AlphaFoldDB" id="A0A9D4ED15"/>
<reference evidence="1" key="2">
    <citation type="submission" date="2020-11" db="EMBL/GenBank/DDBJ databases">
        <authorList>
            <person name="McCartney M.A."/>
            <person name="Auch B."/>
            <person name="Kono T."/>
            <person name="Mallez S."/>
            <person name="Becker A."/>
            <person name="Gohl D.M."/>
            <person name="Silverstein K.A.T."/>
            <person name="Koren S."/>
            <person name="Bechman K.B."/>
            <person name="Herman A."/>
            <person name="Abrahante J.E."/>
            <person name="Garbe J."/>
        </authorList>
    </citation>
    <scope>NUCLEOTIDE SEQUENCE</scope>
    <source>
        <strain evidence="1">Duluth1</strain>
        <tissue evidence="1">Whole animal</tissue>
    </source>
</reference>
<protein>
    <submittedName>
        <fullName evidence="1">Uncharacterized protein</fullName>
    </submittedName>
</protein>
<gene>
    <name evidence="1" type="ORF">DPMN_177881</name>
</gene>
<sequence>MCCTVNPDKCWGMFLKELHNTAFPPSLHTSPVSTKSNHLCYVKTLTFKLLE</sequence>